<feature type="non-terminal residue" evidence="4">
    <location>
        <position position="1"/>
    </location>
</feature>
<accession>A0A0T6B9W7</accession>
<feature type="compositionally biased region" description="Basic and acidic residues" evidence="2">
    <location>
        <begin position="390"/>
        <end position="399"/>
    </location>
</feature>
<dbReference type="GO" id="GO:0003887">
    <property type="term" value="F:DNA-directed DNA polymerase activity"/>
    <property type="evidence" value="ECO:0007669"/>
    <property type="project" value="UniProtKB-EC"/>
</dbReference>
<reference evidence="4 5" key="1">
    <citation type="submission" date="2015-09" db="EMBL/GenBank/DDBJ databases">
        <title>Draft genome of the scarab beetle Oryctes borbonicus.</title>
        <authorList>
            <person name="Meyer J.M."/>
            <person name="Markov G.V."/>
            <person name="Baskaran P."/>
            <person name="Herrmann M."/>
            <person name="Sommer R.J."/>
            <person name="Roedelsperger C."/>
        </authorList>
    </citation>
    <scope>NUCLEOTIDE SEQUENCE [LARGE SCALE GENOMIC DNA]</scope>
    <source>
        <strain evidence="4">OB123</strain>
        <tissue evidence="4">Whole animal</tissue>
    </source>
</reference>
<feature type="compositionally biased region" description="Basic and acidic residues" evidence="2">
    <location>
        <begin position="457"/>
        <end position="472"/>
    </location>
</feature>
<dbReference type="Gene3D" id="3.30.342.10">
    <property type="entry name" value="DNA Polymerase, chain B, domain 1"/>
    <property type="match status" value="2"/>
</dbReference>
<dbReference type="InterPro" id="IPR012337">
    <property type="entry name" value="RNaseH-like_sf"/>
</dbReference>
<keyword evidence="5" id="KW-1185">Reference proteome</keyword>
<evidence type="ECO:0000313" key="5">
    <source>
        <dbReference type="Proteomes" id="UP000051574"/>
    </source>
</evidence>
<protein>
    <recommendedName>
        <fullName evidence="3">DNA polymerase delta/zeta catalytic subunit N-terminal domain-containing protein</fullName>
    </recommendedName>
</protein>
<evidence type="ECO:0000259" key="3">
    <source>
        <dbReference type="Pfam" id="PF24055"/>
    </source>
</evidence>
<evidence type="ECO:0000313" key="4">
    <source>
        <dbReference type="EMBL" id="KRT84134.1"/>
    </source>
</evidence>
<evidence type="ECO:0000256" key="2">
    <source>
        <dbReference type="SAM" id="MobiDB-lite"/>
    </source>
</evidence>
<dbReference type="GO" id="GO:0005634">
    <property type="term" value="C:nucleus"/>
    <property type="evidence" value="ECO:0007669"/>
    <property type="project" value="TreeGrafter"/>
</dbReference>
<feature type="non-terminal residue" evidence="4">
    <location>
        <position position="519"/>
    </location>
</feature>
<dbReference type="GO" id="GO:0016035">
    <property type="term" value="C:zeta DNA polymerase complex"/>
    <property type="evidence" value="ECO:0007669"/>
    <property type="project" value="InterPro"/>
</dbReference>
<dbReference type="AlphaFoldDB" id="A0A0T6B9W7"/>
<dbReference type="PANTHER" id="PTHR45812">
    <property type="entry name" value="DNA POLYMERASE ZETA CATALYTIC SUBUNIT"/>
    <property type="match status" value="1"/>
</dbReference>
<dbReference type="OrthoDB" id="2414538at2759"/>
<dbReference type="InterPro" id="IPR056435">
    <property type="entry name" value="DPOD/Z_N"/>
</dbReference>
<dbReference type="PANTHER" id="PTHR45812:SF1">
    <property type="entry name" value="DNA POLYMERASE ZETA CATALYTIC SUBUNIT"/>
    <property type="match status" value="1"/>
</dbReference>
<dbReference type="InterPro" id="IPR030559">
    <property type="entry name" value="PolZ_Rev3"/>
</dbReference>
<name>A0A0T6B9W7_9SCAR</name>
<comment type="caution">
    <text evidence="4">The sequence shown here is derived from an EMBL/GenBank/DDBJ whole genome shotgun (WGS) entry which is preliminary data.</text>
</comment>
<dbReference type="Proteomes" id="UP000051574">
    <property type="component" value="Unassembled WGS sequence"/>
</dbReference>
<feature type="domain" description="DNA polymerase delta/zeta catalytic subunit N-terminal" evidence="3">
    <location>
        <begin position="11"/>
        <end position="88"/>
    </location>
</feature>
<dbReference type="SUPFAM" id="SSF53098">
    <property type="entry name" value="Ribonuclease H-like"/>
    <property type="match status" value="2"/>
</dbReference>
<sequence>EGEKICLHIHRVFPYIYIPYDDQIAGDGFLYQVASALDKAINLSLGQASSNVQHVYKVCLVSGIPIYGYHTRSHQFLKLYFYNPLIVKKACTLLQNGSILGKVYQPHEAHIPYILQFMIDYNLHGMRLLQNGSILGKVYQPHEAHIPYILQFMIDYNLHGMSFIHLADLKYRSDKYSHEKYPGNSILPPSIRKMSVCKIEADTTADCILNREEINPGQLTVNPGIRVLWEDEEQRRRNNGESSQIEHCLTQNRLDVPQTATHVAYKKLLDDKLRMKPKSLEVSPQLEQSVYPAETPPSSDVLDASIIENHIFSSQNTDDSSVLDETITENLINDLTLDEDAQILFDLLQNLKENNVEKDSILSQVPKEQDSDEEEQDLSLPLNATQTPCKLDETSRQNTDDYLNDSYFESIAKIPQLDGACDDLSMENKQKPKRDRKKHDIEKKTSEAFQPTIPKAKKLDGKNSIKKNKLENNDLAQDTFQNSSCKSKLKDSKKKTKYETIYLGTASGKKGRGRKMTFR</sequence>
<dbReference type="EMBL" id="LJIG01002806">
    <property type="protein sequence ID" value="KRT84134.1"/>
    <property type="molecule type" value="Genomic_DNA"/>
</dbReference>
<feature type="region of interest" description="Disordered" evidence="2">
    <location>
        <begin position="360"/>
        <end position="400"/>
    </location>
</feature>
<feature type="region of interest" description="Disordered" evidence="2">
    <location>
        <begin position="422"/>
        <end position="494"/>
    </location>
</feature>
<organism evidence="4 5">
    <name type="scientific">Oryctes borbonicus</name>
    <dbReference type="NCBI Taxonomy" id="1629725"/>
    <lineage>
        <taxon>Eukaryota</taxon>
        <taxon>Metazoa</taxon>
        <taxon>Ecdysozoa</taxon>
        <taxon>Arthropoda</taxon>
        <taxon>Hexapoda</taxon>
        <taxon>Insecta</taxon>
        <taxon>Pterygota</taxon>
        <taxon>Neoptera</taxon>
        <taxon>Endopterygota</taxon>
        <taxon>Coleoptera</taxon>
        <taxon>Polyphaga</taxon>
        <taxon>Scarabaeiformia</taxon>
        <taxon>Scarabaeidae</taxon>
        <taxon>Dynastinae</taxon>
        <taxon>Oryctes</taxon>
    </lineage>
</organism>
<dbReference type="GO" id="GO:0000724">
    <property type="term" value="P:double-strand break repair via homologous recombination"/>
    <property type="evidence" value="ECO:0007669"/>
    <property type="project" value="TreeGrafter"/>
</dbReference>
<dbReference type="GO" id="GO:0042276">
    <property type="term" value="P:error-prone translesion synthesis"/>
    <property type="evidence" value="ECO:0007669"/>
    <property type="project" value="TreeGrafter"/>
</dbReference>
<dbReference type="Pfam" id="PF24055">
    <property type="entry name" value="POL3_N"/>
    <property type="match status" value="1"/>
</dbReference>
<comment type="catalytic activity">
    <reaction evidence="1">
        <text>DNA(n) + a 2'-deoxyribonucleoside 5'-triphosphate = DNA(n+1) + diphosphate</text>
        <dbReference type="Rhea" id="RHEA:22508"/>
        <dbReference type="Rhea" id="RHEA-COMP:17339"/>
        <dbReference type="Rhea" id="RHEA-COMP:17340"/>
        <dbReference type="ChEBI" id="CHEBI:33019"/>
        <dbReference type="ChEBI" id="CHEBI:61560"/>
        <dbReference type="ChEBI" id="CHEBI:173112"/>
        <dbReference type="EC" id="2.7.7.7"/>
    </reaction>
</comment>
<gene>
    <name evidence="4" type="ORF">AMK59_2785</name>
</gene>
<evidence type="ECO:0000256" key="1">
    <source>
        <dbReference type="ARBA" id="ARBA00049244"/>
    </source>
</evidence>
<proteinExistence type="predicted"/>